<dbReference type="Gene3D" id="1.25.40.20">
    <property type="entry name" value="Ankyrin repeat-containing domain"/>
    <property type="match status" value="1"/>
</dbReference>
<keyword evidence="1" id="KW-0677">Repeat</keyword>
<organism evidence="7 8">
    <name type="scientific">Phanerochaete sordida</name>
    <dbReference type="NCBI Taxonomy" id="48140"/>
    <lineage>
        <taxon>Eukaryota</taxon>
        <taxon>Fungi</taxon>
        <taxon>Dikarya</taxon>
        <taxon>Basidiomycota</taxon>
        <taxon>Agaricomycotina</taxon>
        <taxon>Agaricomycetes</taxon>
        <taxon>Polyporales</taxon>
        <taxon>Phanerochaetaceae</taxon>
        <taxon>Phanerochaete</taxon>
    </lineage>
</organism>
<name>A0A9P3L8P4_9APHY</name>
<dbReference type="Proteomes" id="UP000703269">
    <property type="component" value="Unassembled WGS sequence"/>
</dbReference>
<dbReference type="GO" id="GO:0000062">
    <property type="term" value="F:fatty-acyl-CoA binding"/>
    <property type="evidence" value="ECO:0007669"/>
    <property type="project" value="InterPro"/>
</dbReference>
<dbReference type="Gene3D" id="1.20.80.10">
    <property type="match status" value="1"/>
</dbReference>
<gene>
    <name evidence="7" type="ORF">PsYK624_017980</name>
</gene>
<evidence type="ECO:0000256" key="1">
    <source>
        <dbReference type="ARBA" id="ARBA00022737"/>
    </source>
</evidence>
<sequence length="242" mass="25936">MSSAYTPTPHFRDAAAYLSSAPSLSKVSNSTKLELYGLFKYLTTSQTPNTSRPGLLDFTGRAKWDAWSNIGKQFADRAPDVEARYIQIATELGWKPGETSAAPGKTTEETSSASKDEDIWDKDAGSRASGGPSGLGNSVSTVSQAGEEERQQGTLHALAVSGDVQGIGSFLQSHPETQLNEKDAYGYTALHLASDRGHLAVVKLLLERGADPRLQDADELTAVELARIAEHDDVVALIESKQ</sequence>
<dbReference type="InterPro" id="IPR035984">
    <property type="entry name" value="Acyl-CoA-binding_sf"/>
</dbReference>
<feature type="region of interest" description="Disordered" evidence="5">
    <location>
        <begin position="96"/>
        <end position="153"/>
    </location>
</feature>
<evidence type="ECO:0000256" key="4">
    <source>
        <dbReference type="PROSITE-ProRule" id="PRU00023"/>
    </source>
</evidence>
<dbReference type="Pfam" id="PF13857">
    <property type="entry name" value="Ank_5"/>
    <property type="match status" value="1"/>
</dbReference>
<dbReference type="PANTHER" id="PTHR24119:SF0">
    <property type="entry name" value="ACYL-COA-BINDING DOMAIN-CONTAINING PROTEIN 6"/>
    <property type="match status" value="1"/>
</dbReference>
<dbReference type="SMART" id="SM00248">
    <property type="entry name" value="ANK"/>
    <property type="match status" value="1"/>
</dbReference>
<dbReference type="PROSITE" id="PS51228">
    <property type="entry name" value="ACB_2"/>
    <property type="match status" value="1"/>
</dbReference>
<dbReference type="InterPro" id="IPR036770">
    <property type="entry name" value="Ankyrin_rpt-contain_sf"/>
</dbReference>
<dbReference type="InterPro" id="IPR014352">
    <property type="entry name" value="FERM/acyl-CoA-bd_prot_sf"/>
</dbReference>
<keyword evidence="2 4" id="KW-0040">ANK repeat</keyword>
<evidence type="ECO:0000259" key="6">
    <source>
        <dbReference type="PROSITE" id="PS51228"/>
    </source>
</evidence>
<dbReference type="Pfam" id="PF00887">
    <property type="entry name" value="ACBP"/>
    <property type="match status" value="1"/>
</dbReference>
<dbReference type="EMBL" id="BPQB01000003">
    <property type="protein sequence ID" value="GJE85719.1"/>
    <property type="molecule type" value="Genomic_DNA"/>
</dbReference>
<feature type="repeat" description="ANK" evidence="4">
    <location>
        <begin position="185"/>
        <end position="217"/>
    </location>
</feature>
<feature type="compositionally biased region" description="Polar residues" evidence="5">
    <location>
        <begin position="135"/>
        <end position="144"/>
    </location>
</feature>
<dbReference type="SUPFAM" id="SSF48403">
    <property type="entry name" value="Ankyrin repeat"/>
    <property type="match status" value="1"/>
</dbReference>
<dbReference type="PROSITE" id="PS50297">
    <property type="entry name" value="ANK_REP_REGION"/>
    <property type="match status" value="1"/>
</dbReference>
<dbReference type="PRINTS" id="PR00689">
    <property type="entry name" value="ACOABINDINGP"/>
</dbReference>
<keyword evidence="3" id="KW-0446">Lipid-binding</keyword>
<dbReference type="PROSITE" id="PS50088">
    <property type="entry name" value="ANK_REPEAT"/>
    <property type="match status" value="1"/>
</dbReference>
<evidence type="ECO:0000256" key="2">
    <source>
        <dbReference type="ARBA" id="ARBA00023043"/>
    </source>
</evidence>
<proteinExistence type="predicted"/>
<reference evidence="7 8" key="1">
    <citation type="submission" date="2021-08" db="EMBL/GenBank/DDBJ databases">
        <title>Draft Genome Sequence of Phanerochaete sordida strain YK-624.</title>
        <authorList>
            <person name="Mori T."/>
            <person name="Dohra H."/>
            <person name="Suzuki T."/>
            <person name="Kawagishi H."/>
            <person name="Hirai H."/>
        </authorList>
    </citation>
    <scope>NUCLEOTIDE SEQUENCE [LARGE SCALE GENOMIC DNA]</scope>
    <source>
        <strain evidence="7 8">YK-624</strain>
    </source>
</reference>
<feature type="compositionally biased region" description="Basic and acidic residues" evidence="5">
    <location>
        <begin position="114"/>
        <end position="125"/>
    </location>
</feature>
<dbReference type="InterPro" id="IPR000582">
    <property type="entry name" value="Acyl-CoA-binding_protein"/>
</dbReference>
<evidence type="ECO:0000313" key="8">
    <source>
        <dbReference type="Proteomes" id="UP000703269"/>
    </source>
</evidence>
<accession>A0A9P3L8P4</accession>
<protein>
    <submittedName>
        <fullName evidence="7">Acyl-CoA-binding domain-containing protein</fullName>
    </submittedName>
</protein>
<evidence type="ECO:0000256" key="5">
    <source>
        <dbReference type="SAM" id="MobiDB-lite"/>
    </source>
</evidence>
<keyword evidence="8" id="KW-1185">Reference proteome</keyword>
<dbReference type="AlphaFoldDB" id="A0A9P3L8P4"/>
<feature type="domain" description="ACB" evidence="6">
    <location>
        <begin position="7"/>
        <end position="98"/>
    </location>
</feature>
<comment type="caution">
    <text evidence="7">The sequence shown here is derived from an EMBL/GenBank/DDBJ whole genome shotgun (WGS) entry which is preliminary data.</text>
</comment>
<dbReference type="SUPFAM" id="SSF47027">
    <property type="entry name" value="Acyl-CoA binding protein"/>
    <property type="match status" value="1"/>
</dbReference>
<dbReference type="OrthoDB" id="341259at2759"/>
<dbReference type="PANTHER" id="PTHR24119">
    <property type="entry name" value="ACYL-COA-BINDING DOMAIN-CONTAINING PROTEIN 6"/>
    <property type="match status" value="1"/>
</dbReference>
<evidence type="ECO:0000256" key="3">
    <source>
        <dbReference type="ARBA" id="ARBA00023121"/>
    </source>
</evidence>
<evidence type="ECO:0000313" key="7">
    <source>
        <dbReference type="EMBL" id="GJE85719.1"/>
    </source>
</evidence>
<dbReference type="InterPro" id="IPR002110">
    <property type="entry name" value="Ankyrin_rpt"/>
</dbReference>